<gene>
    <name evidence="1" type="ORF">GCM10025866_03910</name>
</gene>
<evidence type="ECO:0000313" key="2">
    <source>
        <dbReference type="Proteomes" id="UP001321498"/>
    </source>
</evidence>
<name>A0ABM8G8G6_9MICO</name>
<sequence length="69" mass="7967">MRLESTDRGFDPGWAPNLQNVILDTLQRTAAAHGEHERRTGAQDPDWTTWYAAHMTRSLEDAGYRLVRR</sequence>
<dbReference type="RefSeq" id="WP_286277944.1">
    <property type="nucleotide sequence ID" value="NZ_AP027731.1"/>
</dbReference>
<organism evidence="1 2">
    <name type="scientific">Naasia aerilata</name>
    <dbReference type="NCBI Taxonomy" id="1162966"/>
    <lineage>
        <taxon>Bacteria</taxon>
        <taxon>Bacillati</taxon>
        <taxon>Actinomycetota</taxon>
        <taxon>Actinomycetes</taxon>
        <taxon>Micrococcales</taxon>
        <taxon>Microbacteriaceae</taxon>
        <taxon>Naasia</taxon>
    </lineage>
</organism>
<protein>
    <submittedName>
        <fullName evidence="1">Uncharacterized protein</fullName>
    </submittedName>
</protein>
<evidence type="ECO:0000313" key="1">
    <source>
        <dbReference type="EMBL" id="BDZ44482.1"/>
    </source>
</evidence>
<dbReference type="Proteomes" id="UP001321498">
    <property type="component" value="Chromosome"/>
</dbReference>
<keyword evidence="2" id="KW-1185">Reference proteome</keyword>
<reference evidence="2" key="1">
    <citation type="journal article" date="2019" name="Int. J. Syst. Evol. Microbiol.">
        <title>The Global Catalogue of Microorganisms (GCM) 10K type strain sequencing project: providing services to taxonomists for standard genome sequencing and annotation.</title>
        <authorList>
            <consortium name="The Broad Institute Genomics Platform"/>
            <consortium name="The Broad Institute Genome Sequencing Center for Infectious Disease"/>
            <person name="Wu L."/>
            <person name="Ma J."/>
        </authorList>
    </citation>
    <scope>NUCLEOTIDE SEQUENCE [LARGE SCALE GENOMIC DNA]</scope>
    <source>
        <strain evidence="2">NBRC 108725</strain>
    </source>
</reference>
<proteinExistence type="predicted"/>
<accession>A0ABM8G8G6</accession>
<dbReference type="EMBL" id="AP027731">
    <property type="protein sequence ID" value="BDZ44482.1"/>
    <property type="molecule type" value="Genomic_DNA"/>
</dbReference>